<dbReference type="InterPro" id="IPR023198">
    <property type="entry name" value="PGP-like_dom2"/>
</dbReference>
<dbReference type="Gene3D" id="3.40.50.1000">
    <property type="entry name" value="HAD superfamily/HAD-like"/>
    <property type="match status" value="1"/>
</dbReference>
<gene>
    <name evidence="1" type="ORF">SAMN05878443_0881</name>
</gene>
<dbReference type="PANTHER" id="PTHR43434">
    <property type="entry name" value="PHOSPHOGLYCOLATE PHOSPHATASE"/>
    <property type="match status" value="1"/>
</dbReference>
<sequence length="221" mass="25937">MDEPRLKSTQTIVFDYDGTLQDSTANYITAFKTAYNYLVDNQKAVPKDWKDEEITKWLGYSSKDMWENFMPDLDAEYQIAASKIIGETLLKKALAKEAILYPRVLETLAYLNSKGYNLIFLSNCSNDYMKAHQQAFQLNHYFVDMYCTESFGYIPKYDIFQMFKDQYKENFLIVGDRIHDFEIGHYHNIVTIGCNYGFGTEEELQKSDIRINDIQELQEML</sequence>
<dbReference type="RefSeq" id="WP_034547685.1">
    <property type="nucleotide sequence ID" value="NZ_FSRN01000001.1"/>
</dbReference>
<dbReference type="EMBL" id="FSRN01000001">
    <property type="protein sequence ID" value="SIN99913.1"/>
    <property type="molecule type" value="Genomic_DNA"/>
</dbReference>
<dbReference type="eggNOG" id="COG0546">
    <property type="taxonomic scope" value="Bacteria"/>
</dbReference>
<dbReference type="Proteomes" id="UP000184758">
    <property type="component" value="Unassembled WGS sequence"/>
</dbReference>
<dbReference type="Pfam" id="PF13419">
    <property type="entry name" value="HAD_2"/>
    <property type="match status" value="1"/>
</dbReference>
<dbReference type="InterPro" id="IPR050155">
    <property type="entry name" value="HAD-like_hydrolase_sf"/>
</dbReference>
<evidence type="ECO:0000313" key="2">
    <source>
        <dbReference type="Proteomes" id="UP000184758"/>
    </source>
</evidence>
<dbReference type="GO" id="GO:0005829">
    <property type="term" value="C:cytosol"/>
    <property type="evidence" value="ECO:0007669"/>
    <property type="project" value="TreeGrafter"/>
</dbReference>
<dbReference type="GO" id="GO:0008967">
    <property type="term" value="F:phosphoglycolate phosphatase activity"/>
    <property type="evidence" value="ECO:0007669"/>
    <property type="project" value="TreeGrafter"/>
</dbReference>
<keyword evidence="2" id="KW-1185">Reference proteome</keyword>
<proteinExistence type="predicted"/>
<dbReference type="InterPro" id="IPR041492">
    <property type="entry name" value="HAD_2"/>
</dbReference>
<reference evidence="2" key="1">
    <citation type="submission" date="2016-11" db="EMBL/GenBank/DDBJ databases">
        <authorList>
            <person name="Varghese N."/>
            <person name="Submissions S."/>
        </authorList>
    </citation>
    <scope>NUCLEOTIDE SEQUENCE [LARGE SCALE GENOMIC DNA]</scope>
    <source>
        <strain evidence="2">313</strain>
    </source>
</reference>
<dbReference type="SUPFAM" id="SSF56784">
    <property type="entry name" value="HAD-like"/>
    <property type="match status" value="1"/>
</dbReference>
<accession>A0A1N6FXD4</accession>
<dbReference type="PANTHER" id="PTHR43434:SF1">
    <property type="entry name" value="PHOSPHOGLYCOLATE PHOSPHATASE"/>
    <property type="match status" value="1"/>
</dbReference>
<protein>
    <submittedName>
        <fullName evidence="1">Phosphoglycolate phosphatase</fullName>
    </submittedName>
</protein>
<dbReference type="AlphaFoldDB" id="A0A1N6FXD4"/>
<dbReference type="Gene3D" id="1.10.150.240">
    <property type="entry name" value="Putative phosphatase, domain 2"/>
    <property type="match status" value="1"/>
</dbReference>
<dbReference type="SFLD" id="SFLDS00003">
    <property type="entry name" value="Haloacid_Dehalogenase"/>
    <property type="match status" value="1"/>
</dbReference>
<dbReference type="InterPro" id="IPR023214">
    <property type="entry name" value="HAD_sf"/>
</dbReference>
<dbReference type="SFLD" id="SFLDG01129">
    <property type="entry name" value="C1.5:_HAD__Beta-PGM__Phosphata"/>
    <property type="match status" value="1"/>
</dbReference>
<dbReference type="InterPro" id="IPR036412">
    <property type="entry name" value="HAD-like_sf"/>
</dbReference>
<dbReference type="OrthoDB" id="9792518at2"/>
<dbReference type="STRING" id="28230.SAMN05878443_0881"/>
<organism evidence="1 2">
    <name type="scientific">Carnobacterium alterfunditum</name>
    <dbReference type="NCBI Taxonomy" id="28230"/>
    <lineage>
        <taxon>Bacteria</taxon>
        <taxon>Bacillati</taxon>
        <taxon>Bacillota</taxon>
        <taxon>Bacilli</taxon>
        <taxon>Lactobacillales</taxon>
        <taxon>Carnobacteriaceae</taxon>
        <taxon>Carnobacterium</taxon>
    </lineage>
</organism>
<dbReference type="GO" id="GO:0006281">
    <property type="term" value="P:DNA repair"/>
    <property type="evidence" value="ECO:0007669"/>
    <property type="project" value="TreeGrafter"/>
</dbReference>
<name>A0A1N6FXD4_9LACT</name>
<evidence type="ECO:0000313" key="1">
    <source>
        <dbReference type="EMBL" id="SIN99913.1"/>
    </source>
</evidence>